<dbReference type="GO" id="GO:0004852">
    <property type="term" value="F:uroporphyrinogen-III synthase activity"/>
    <property type="evidence" value="ECO:0007669"/>
    <property type="project" value="InterPro"/>
</dbReference>
<evidence type="ECO:0000313" key="3">
    <source>
        <dbReference type="Proteomes" id="UP000199301"/>
    </source>
</evidence>
<evidence type="ECO:0000259" key="1">
    <source>
        <dbReference type="Pfam" id="PF02602"/>
    </source>
</evidence>
<dbReference type="STRING" id="995062.SAMN04489718_4074"/>
<dbReference type="PANTHER" id="PTHR40082:SF1">
    <property type="entry name" value="BLR5956 PROTEIN"/>
    <property type="match status" value="1"/>
</dbReference>
<proteinExistence type="predicted"/>
<dbReference type="InterPro" id="IPR039793">
    <property type="entry name" value="UROS/Hem4"/>
</dbReference>
<accession>A0A1H1H2V6</accession>
<dbReference type="InterPro" id="IPR003754">
    <property type="entry name" value="4pyrrol_synth_uPrphyn_synth"/>
</dbReference>
<dbReference type="RefSeq" id="WP_092526921.1">
    <property type="nucleotide sequence ID" value="NZ_FNKO01000002.1"/>
</dbReference>
<dbReference type="InterPro" id="IPR036108">
    <property type="entry name" value="4pyrrol_syn_uPrphyn_synt_sf"/>
</dbReference>
<feature type="domain" description="Tetrapyrrole biosynthesis uroporphyrinogen III synthase" evidence="1">
    <location>
        <begin position="24"/>
        <end position="264"/>
    </location>
</feature>
<dbReference type="Proteomes" id="UP000199301">
    <property type="component" value="Unassembled WGS sequence"/>
</dbReference>
<dbReference type="PANTHER" id="PTHR40082">
    <property type="entry name" value="BLR5956 PROTEIN"/>
    <property type="match status" value="1"/>
</dbReference>
<reference evidence="3" key="1">
    <citation type="submission" date="2016-10" db="EMBL/GenBank/DDBJ databases">
        <authorList>
            <person name="Varghese N."/>
            <person name="Submissions S."/>
        </authorList>
    </citation>
    <scope>NUCLEOTIDE SEQUENCE [LARGE SCALE GENOMIC DNA]</scope>
    <source>
        <strain evidence="3">DSM 45459</strain>
    </source>
</reference>
<dbReference type="SUPFAM" id="SSF69618">
    <property type="entry name" value="HemD-like"/>
    <property type="match status" value="1"/>
</dbReference>
<dbReference type="OrthoDB" id="213853at2"/>
<sequence length="275" mass="29146">MGSKTEEPLRGYAVGVTAERKAEELASLLNRRGADVVQAPAMHTVPLPRDGALAESTAEVLASEVDYVVATTGVGFRGWIEAADTAGNGAALRERLSAATLLARGSKAVGAIRGAGLEVAWSAPSEEASEVLDHLLTRELRGRRVVVQVHGDPMTWFRERLVEAGAEVIAVMVYRWTDPLEPEKLDDLIDRVIDGRVHALAFTSAPAAANLLGRAERIGRSAELHEALGSGVLLGCVGSVTAAPLVEAGLDCALPERARTASLVRLIAERLPELR</sequence>
<gene>
    <name evidence="2" type="ORF">SAMN04489718_4074</name>
</gene>
<dbReference type="AlphaFoldDB" id="A0A1H1H2V6"/>
<evidence type="ECO:0000313" key="2">
    <source>
        <dbReference type="EMBL" id="SDR19754.1"/>
    </source>
</evidence>
<dbReference type="CDD" id="cd06578">
    <property type="entry name" value="HemD"/>
    <property type="match status" value="1"/>
</dbReference>
<organism evidence="2 3">
    <name type="scientific">Actinopolyspora saharensis</name>
    <dbReference type="NCBI Taxonomy" id="995062"/>
    <lineage>
        <taxon>Bacteria</taxon>
        <taxon>Bacillati</taxon>
        <taxon>Actinomycetota</taxon>
        <taxon>Actinomycetes</taxon>
        <taxon>Actinopolysporales</taxon>
        <taxon>Actinopolysporaceae</taxon>
        <taxon>Actinopolyspora</taxon>
    </lineage>
</organism>
<dbReference type="Gene3D" id="3.40.50.10090">
    <property type="match status" value="2"/>
</dbReference>
<dbReference type="EMBL" id="FNKO01000002">
    <property type="protein sequence ID" value="SDR19754.1"/>
    <property type="molecule type" value="Genomic_DNA"/>
</dbReference>
<dbReference type="GO" id="GO:0006780">
    <property type="term" value="P:uroporphyrinogen III biosynthetic process"/>
    <property type="evidence" value="ECO:0007669"/>
    <property type="project" value="InterPro"/>
</dbReference>
<protein>
    <submittedName>
        <fullName evidence="2">Uroporphyrinogen-III synthase</fullName>
    </submittedName>
</protein>
<dbReference type="Pfam" id="PF02602">
    <property type="entry name" value="HEM4"/>
    <property type="match status" value="1"/>
</dbReference>
<name>A0A1H1H2V6_9ACTN</name>
<dbReference type="NCBIfam" id="NF005568">
    <property type="entry name" value="PRK07239.1"/>
    <property type="match status" value="1"/>
</dbReference>
<keyword evidence="3" id="KW-1185">Reference proteome</keyword>